<evidence type="ECO:0000313" key="2">
    <source>
        <dbReference type="Proteomes" id="UP001589691"/>
    </source>
</evidence>
<protein>
    <submittedName>
        <fullName evidence="1">Uncharacterized protein</fullName>
    </submittedName>
</protein>
<dbReference type="Proteomes" id="UP001589691">
    <property type="component" value="Unassembled WGS sequence"/>
</dbReference>
<proteinExistence type="predicted"/>
<comment type="caution">
    <text evidence="1">The sequence shown here is derived from an EMBL/GenBank/DDBJ whole genome shotgun (WGS) entry which is preliminary data.</text>
</comment>
<dbReference type="EMBL" id="JBHLZY010000025">
    <property type="protein sequence ID" value="MFB9770335.1"/>
    <property type="molecule type" value="Genomic_DNA"/>
</dbReference>
<gene>
    <name evidence="1" type="ORF">ACFFLI_10725</name>
</gene>
<evidence type="ECO:0000313" key="1">
    <source>
        <dbReference type="EMBL" id="MFB9770335.1"/>
    </source>
</evidence>
<accession>A0ABV5WX04</accession>
<organism evidence="1 2">
    <name type="scientific">Lactiplantibacillus modestisalitolerans</name>
    <dbReference type="NCBI Taxonomy" id="1457219"/>
    <lineage>
        <taxon>Bacteria</taxon>
        <taxon>Bacillati</taxon>
        <taxon>Bacillota</taxon>
        <taxon>Bacilli</taxon>
        <taxon>Lactobacillales</taxon>
        <taxon>Lactobacillaceae</taxon>
        <taxon>Lactiplantibacillus</taxon>
    </lineage>
</organism>
<dbReference type="RefSeq" id="WP_379811011.1">
    <property type="nucleotide sequence ID" value="NZ_JBHLZY010000025.1"/>
</dbReference>
<reference evidence="1 2" key="1">
    <citation type="submission" date="2024-09" db="EMBL/GenBank/DDBJ databases">
        <authorList>
            <person name="Sun Q."/>
            <person name="Mori K."/>
        </authorList>
    </citation>
    <scope>NUCLEOTIDE SEQUENCE [LARGE SCALE GENOMIC DNA]</scope>
    <source>
        <strain evidence="1 2">TBRC 4576</strain>
    </source>
</reference>
<sequence>MVTNEDELGMPSGGLTATLAALADSPVSWQQLGKFSGVTRY</sequence>
<name>A0ABV5WX04_9LACO</name>
<keyword evidence="2" id="KW-1185">Reference proteome</keyword>